<feature type="domain" description="LamG-like jellyroll fold" evidence="4">
    <location>
        <begin position="116"/>
        <end position="253"/>
    </location>
</feature>
<dbReference type="SUPFAM" id="SSF49899">
    <property type="entry name" value="Concanavalin A-like lectins/glucanases"/>
    <property type="match status" value="1"/>
</dbReference>
<feature type="region of interest" description="Disordered" evidence="3">
    <location>
        <begin position="1"/>
        <end position="44"/>
    </location>
</feature>
<accession>A0A4P2Q3B9</accession>
<dbReference type="InterPro" id="IPR013320">
    <property type="entry name" value="ConA-like_dom_sf"/>
</dbReference>
<evidence type="ECO:0000256" key="2">
    <source>
        <dbReference type="ARBA" id="ARBA00023157"/>
    </source>
</evidence>
<gene>
    <name evidence="5" type="ORF">SOCEGT47_043470</name>
</gene>
<dbReference type="OrthoDB" id="9758923at2"/>
<organism evidence="5 6">
    <name type="scientific">Sorangium cellulosum</name>
    <name type="common">Polyangium cellulosum</name>
    <dbReference type="NCBI Taxonomy" id="56"/>
    <lineage>
        <taxon>Bacteria</taxon>
        <taxon>Pseudomonadati</taxon>
        <taxon>Myxococcota</taxon>
        <taxon>Polyangia</taxon>
        <taxon>Polyangiales</taxon>
        <taxon>Polyangiaceae</taxon>
        <taxon>Sorangium</taxon>
    </lineage>
</organism>
<dbReference type="SMART" id="SM00560">
    <property type="entry name" value="LamGL"/>
    <property type="match status" value="1"/>
</dbReference>
<evidence type="ECO:0000259" key="4">
    <source>
        <dbReference type="SMART" id="SM00560"/>
    </source>
</evidence>
<reference evidence="5 6" key="1">
    <citation type="submission" date="2015-09" db="EMBL/GenBank/DDBJ databases">
        <title>Sorangium comparison.</title>
        <authorList>
            <person name="Zaburannyi N."/>
            <person name="Bunk B."/>
            <person name="Overmann J."/>
            <person name="Mueller R."/>
        </authorList>
    </citation>
    <scope>NUCLEOTIDE SEQUENCE [LARGE SCALE GENOMIC DNA]</scope>
    <source>
        <strain evidence="5 6">So ceGT47</strain>
    </source>
</reference>
<evidence type="ECO:0000256" key="3">
    <source>
        <dbReference type="SAM" id="MobiDB-lite"/>
    </source>
</evidence>
<evidence type="ECO:0000313" key="6">
    <source>
        <dbReference type="Proteomes" id="UP000295781"/>
    </source>
</evidence>
<protein>
    <recommendedName>
        <fullName evidence="4">LamG-like jellyroll fold domain-containing protein</fullName>
    </recommendedName>
</protein>
<sequence>MGGAAGSSGVGGGNGGGGNGGGGNGGGGSGGGGSGGGGGDGGGGSAPIDLERGLFLHYTFDETEGDVVADATGNAEHDATVLGEATWVPGRIGNAISLSGEQQYVELPAGIVRTLNEITVSFWIYLRQQQVWQRAFDFGSGTSTWIYVCPWAFSTGLRFSLNSPAGVNEYSTTSTLPVGEWKHVAVTLGFDPPNSSIYIDGVEKATSNSMTTRPADLGNTTRNFIGRSQFDEDPYLDGMMDDFRIYDRALSAAEVAALASQ</sequence>
<dbReference type="InterPro" id="IPR006558">
    <property type="entry name" value="LamG-like"/>
</dbReference>
<dbReference type="RefSeq" id="WP_129349267.1">
    <property type="nucleotide sequence ID" value="NZ_CP012670.1"/>
</dbReference>
<dbReference type="Pfam" id="PF13385">
    <property type="entry name" value="Laminin_G_3"/>
    <property type="match status" value="1"/>
</dbReference>
<keyword evidence="1" id="KW-0732">Signal</keyword>
<dbReference type="Proteomes" id="UP000295781">
    <property type="component" value="Chromosome"/>
</dbReference>
<dbReference type="AlphaFoldDB" id="A0A4P2Q3B9"/>
<dbReference type="Gene3D" id="2.60.120.200">
    <property type="match status" value="1"/>
</dbReference>
<evidence type="ECO:0000256" key="1">
    <source>
        <dbReference type="ARBA" id="ARBA00022729"/>
    </source>
</evidence>
<evidence type="ECO:0000313" key="5">
    <source>
        <dbReference type="EMBL" id="AUX23817.1"/>
    </source>
</evidence>
<dbReference type="EMBL" id="CP012670">
    <property type="protein sequence ID" value="AUX23817.1"/>
    <property type="molecule type" value="Genomic_DNA"/>
</dbReference>
<proteinExistence type="predicted"/>
<keyword evidence="2" id="KW-1015">Disulfide bond</keyword>
<name>A0A4P2Q3B9_SORCE</name>